<dbReference type="AlphaFoldDB" id="A0A1H6CEG3"/>
<dbReference type="OrthoDB" id="9814553at2"/>
<dbReference type="CDD" id="cd00093">
    <property type="entry name" value="HTH_XRE"/>
    <property type="match status" value="1"/>
</dbReference>
<dbReference type="Pfam" id="PF01381">
    <property type="entry name" value="HTH_3"/>
    <property type="match status" value="1"/>
</dbReference>
<dbReference type="SUPFAM" id="SSF47413">
    <property type="entry name" value="lambda repressor-like DNA-binding domains"/>
    <property type="match status" value="1"/>
</dbReference>
<accession>A0A1H6CEG3</accession>
<dbReference type="EMBL" id="FNVA01000010">
    <property type="protein sequence ID" value="SEG71391.1"/>
    <property type="molecule type" value="Genomic_DNA"/>
</dbReference>
<dbReference type="Gene3D" id="1.10.260.40">
    <property type="entry name" value="lambda repressor-like DNA-binding domains"/>
    <property type="match status" value="1"/>
</dbReference>
<keyword evidence="3" id="KW-1185">Reference proteome</keyword>
<dbReference type="SMART" id="SM00530">
    <property type="entry name" value="HTH_XRE"/>
    <property type="match status" value="1"/>
</dbReference>
<evidence type="ECO:0000313" key="2">
    <source>
        <dbReference type="EMBL" id="SEG71391.1"/>
    </source>
</evidence>
<proteinExistence type="predicted"/>
<protein>
    <submittedName>
        <fullName evidence="2">Helix-turn-helix</fullName>
    </submittedName>
</protein>
<sequence>MAYIQGQVRIARESKGLTQADLGSRIGQPQSAVSRIERGGDLRVSTLLEMARVLEMEPMLIPKQLVPGVQALVGHAMGRSGVPASDVNIPLVGGAPEDAEDSE</sequence>
<dbReference type="GO" id="GO:0003677">
    <property type="term" value="F:DNA binding"/>
    <property type="evidence" value="ECO:0007669"/>
    <property type="project" value="InterPro"/>
</dbReference>
<gene>
    <name evidence="2" type="ORF">SAMN05421819_4481</name>
</gene>
<name>A0A1H6CEG3_9BACT</name>
<dbReference type="Proteomes" id="UP000236728">
    <property type="component" value="Unassembled WGS sequence"/>
</dbReference>
<dbReference type="InterPro" id="IPR001387">
    <property type="entry name" value="Cro/C1-type_HTH"/>
</dbReference>
<evidence type="ECO:0000259" key="1">
    <source>
        <dbReference type="PROSITE" id="PS50943"/>
    </source>
</evidence>
<dbReference type="RefSeq" id="WP_103935317.1">
    <property type="nucleotide sequence ID" value="NZ_FNVA01000010.1"/>
</dbReference>
<dbReference type="InterPro" id="IPR010982">
    <property type="entry name" value="Lambda_DNA-bd_dom_sf"/>
</dbReference>
<dbReference type="PROSITE" id="PS50943">
    <property type="entry name" value="HTH_CROC1"/>
    <property type="match status" value="1"/>
</dbReference>
<evidence type="ECO:0000313" key="3">
    <source>
        <dbReference type="Proteomes" id="UP000236728"/>
    </source>
</evidence>
<reference evidence="2 3" key="1">
    <citation type="submission" date="2016-10" db="EMBL/GenBank/DDBJ databases">
        <authorList>
            <person name="de Groot N.N."/>
        </authorList>
    </citation>
    <scope>NUCLEOTIDE SEQUENCE [LARGE SCALE GENOMIC DNA]</scope>
    <source>
        <strain evidence="2 3">DSM 22489</strain>
    </source>
</reference>
<feature type="domain" description="HTH cro/C1-type" evidence="1">
    <location>
        <begin position="8"/>
        <end position="61"/>
    </location>
</feature>
<organism evidence="2 3">
    <name type="scientific">Bryocella elongata</name>
    <dbReference type="NCBI Taxonomy" id="863522"/>
    <lineage>
        <taxon>Bacteria</taxon>
        <taxon>Pseudomonadati</taxon>
        <taxon>Acidobacteriota</taxon>
        <taxon>Terriglobia</taxon>
        <taxon>Terriglobales</taxon>
        <taxon>Acidobacteriaceae</taxon>
        <taxon>Bryocella</taxon>
    </lineage>
</organism>